<dbReference type="AlphaFoldDB" id="A0A0J7JWZ0"/>
<dbReference type="Proteomes" id="UP000036403">
    <property type="component" value="Unassembled WGS sequence"/>
</dbReference>
<feature type="transmembrane region" description="Helical" evidence="2">
    <location>
        <begin position="50"/>
        <end position="74"/>
    </location>
</feature>
<evidence type="ECO:0000256" key="1">
    <source>
        <dbReference type="SAM" id="MobiDB-lite"/>
    </source>
</evidence>
<dbReference type="PaxDb" id="67767-A0A0J7JWZ0"/>
<keyword evidence="2" id="KW-0812">Transmembrane</keyword>
<feature type="compositionally biased region" description="Basic and acidic residues" evidence="1">
    <location>
        <begin position="31"/>
        <end position="42"/>
    </location>
</feature>
<keyword evidence="2" id="KW-1133">Transmembrane helix</keyword>
<comment type="caution">
    <text evidence="3">The sequence shown here is derived from an EMBL/GenBank/DDBJ whole genome shotgun (WGS) entry which is preliminary data.</text>
</comment>
<feature type="region of interest" description="Disordered" evidence="1">
    <location>
        <begin position="1"/>
        <end position="42"/>
    </location>
</feature>
<evidence type="ECO:0000313" key="4">
    <source>
        <dbReference type="Proteomes" id="UP000036403"/>
    </source>
</evidence>
<keyword evidence="4" id="KW-1185">Reference proteome</keyword>
<protein>
    <submittedName>
        <fullName evidence="3">Inner centromere protein b</fullName>
    </submittedName>
</protein>
<dbReference type="EMBL" id="LBMM01024360">
    <property type="protein sequence ID" value="KMQ82587.1"/>
    <property type="molecule type" value="Genomic_DNA"/>
</dbReference>
<sequence>MRKDSQTKRKKSVTSSSDKEDTKSGSNNKYSKVDENLTETKRSTRKVCRIAVSAISVALPVCDVLLSVLAFALYSERK</sequence>
<reference evidence="3 4" key="1">
    <citation type="submission" date="2015-04" db="EMBL/GenBank/DDBJ databases">
        <title>Lasius niger genome sequencing.</title>
        <authorList>
            <person name="Konorov E.A."/>
            <person name="Nikitin M.A."/>
            <person name="Kirill M.V."/>
            <person name="Chang P."/>
        </authorList>
    </citation>
    <scope>NUCLEOTIDE SEQUENCE [LARGE SCALE GENOMIC DNA]</scope>
    <source>
        <tissue evidence="3">Whole</tissue>
    </source>
</reference>
<gene>
    <name evidence="3" type="ORF">RF55_22467</name>
</gene>
<accession>A0A0J7JWZ0</accession>
<evidence type="ECO:0000256" key="2">
    <source>
        <dbReference type="SAM" id="Phobius"/>
    </source>
</evidence>
<proteinExistence type="predicted"/>
<organism evidence="3 4">
    <name type="scientific">Lasius niger</name>
    <name type="common">Black garden ant</name>
    <dbReference type="NCBI Taxonomy" id="67767"/>
    <lineage>
        <taxon>Eukaryota</taxon>
        <taxon>Metazoa</taxon>
        <taxon>Ecdysozoa</taxon>
        <taxon>Arthropoda</taxon>
        <taxon>Hexapoda</taxon>
        <taxon>Insecta</taxon>
        <taxon>Pterygota</taxon>
        <taxon>Neoptera</taxon>
        <taxon>Endopterygota</taxon>
        <taxon>Hymenoptera</taxon>
        <taxon>Apocrita</taxon>
        <taxon>Aculeata</taxon>
        <taxon>Formicoidea</taxon>
        <taxon>Formicidae</taxon>
        <taxon>Formicinae</taxon>
        <taxon>Lasius</taxon>
        <taxon>Lasius</taxon>
    </lineage>
</organism>
<evidence type="ECO:0000313" key="3">
    <source>
        <dbReference type="EMBL" id="KMQ82587.1"/>
    </source>
</evidence>
<name>A0A0J7JWZ0_LASNI</name>
<keyword evidence="2" id="KW-0472">Membrane</keyword>